<evidence type="ECO:0000313" key="4">
    <source>
        <dbReference type="Proteomes" id="UP000837801"/>
    </source>
</evidence>
<proteinExistence type="predicted"/>
<dbReference type="PROSITE" id="PS51159">
    <property type="entry name" value="CBM21"/>
    <property type="match status" value="1"/>
</dbReference>
<organism evidence="3 4">
    <name type="scientific">[Candida] railenensis</name>
    <dbReference type="NCBI Taxonomy" id="45579"/>
    <lineage>
        <taxon>Eukaryota</taxon>
        <taxon>Fungi</taxon>
        <taxon>Dikarya</taxon>
        <taxon>Ascomycota</taxon>
        <taxon>Saccharomycotina</taxon>
        <taxon>Pichiomycetes</taxon>
        <taxon>Debaryomycetaceae</taxon>
        <taxon>Kurtzmaniella</taxon>
    </lineage>
</organism>
<feature type="compositionally biased region" description="Basic and acidic residues" evidence="1">
    <location>
        <begin position="88"/>
        <end position="98"/>
    </location>
</feature>
<feature type="compositionally biased region" description="Polar residues" evidence="1">
    <location>
        <begin position="492"/>
        <end position="510"/>
    </location>
</feature>
<dbReference type="GO" id="GO:2001069">
    <property type="term" value="F:glycogen binding"/>
    <property type="evidence" value="ECO:0007669"/>
    <property type="project" value="TreeGrafter"/>
</dbReference>
<accession>A0A9P0W1Q6</accession>
<dbReference type="Proteomes" id="UP000837801">
    <property type="component" value="Unassembled WGS sequence"/>
</dbReference>
<dbReference type="PANTHER" id="PTHR12307">
    <property type="entry name" value="PROTEIN PHOSPHATASE 1 REGULATORY SUBUNIT"/>
    <property type="match status" value="1"/>
</dbReference>
<sequence length="662" mass="74861">MEKQRTLFHSLIKHYSPSSSPSPILSTPPHEHEHEQKYQQEHQKDEEMGSSKSRAKTSPSASPYDIGGNSPPTTKEPLSLKFIHKPSRSKELFEKAQDPTKANSQLNSKHAFDLSSSSQYTETDEINTEDDSECALVESASTVEYENPEEHHRLIRKKSGEVLKPLLKDTSTYSYFNKKRTQSLPTTPTYKQVHFGTGNDVRYFKKKDRPAAISASNSPMLEGSMKINGAEGDESYDDEDDSPYESDLDLDSDLHMDLDKHGSTVVKRLNSVDWHLKLPNFPELSYDAKIFENKSIVFLERLFISIDKKFLLGHVAVKNLAFEKSILVRYTFDHWSTIIEIPTIYVPDIPQILKKNHYDRFIFKIPLNSLFNSFRISNNNNTSNNSEPNTKSFQLCIKYTTDDTEFWDNNGFKNYDIHLTKIGSKKDSSKQVPSAAGPPPTQQLKALQTHTKQPRYSSSYLKRRSSDSTLEVKNHHHEKEEESKPDDEDKNVSNGSAGTTNVTSLNSPDAYFNSASPQVSSRIYGTNNSPFNYNFAFSNNSALSIDNNNYQISPIISLQTDTKKPNFDDKFKLNADGPPSAFDEGRRLSPTEEFSKLKDNKSASEPPSHQPVSKVNNALDAKSYKELLDTYCFFSKPDESVDENKSSKPPLTTVSSILGYQG</sequence>
<feature type="region of interest" description="Disordered" evidence="1">
    <location>
        <begin position="424"/>
        <end position="510"/>
    </location>
</feature>
<feature type="compositionally biased region" description="Polar residues" evidence="1">
    <location>
        <begin position="50"/>
        <end position="61"/>
    </location>
</feature>
<feature type="compositionally biased region" description="Polar residues" evidence="1">
    <location>
        <begin position="100"/>
        <end position="121"/>
    </location>
</feature>
<feature type="compositionally biased region" description="Polar residues" evidence="1">
    <location>
        <begin position="647"/>
        <end position="662"/>
    </location>
</feature>
<dbReference type="InterPro" id="IPR038175">
    <property type="entry name" value="CBM21_dom_sf"/>
</dbReference>
<gene>
    <name evidence="3" type="ORF">CLIB1423_37S00430</name>
</gene>
<feature type="domain" description="CBM21" evidence="2">
    <location>
        <begin position="289"/>
        <end position="418"/>
    </location>
</feature>
<feature type="compositionally biased region" description="Low complexity" evidence="1">
    <location>
        <begin position="16"/>
        <end position="28"/>
    </location>
</feature>
<dbReference type="EMBL" id="CAKXYY010000037">
    <property type="protein sequence ID" value="CAH2355888.1"/>
    <property type="molecule type" value="Genomic_DNA"/>
</dbReference>
<feature type="compositionally biased region" description="Basic and acidic residues" evidence="1">
    <location>
        <begin position="464"/>
        <end position="482"/>
    </location>
</feature>
<evidence type="ECO:0000259" key="2">
    <source>
        <dbReference type="PROSITE" id="PS51159"/>
    </source>
</evidence>
<dbReference type="GO" id="GO:0000164">
    <property type="term" value="C:protein phosphatase type 1 complex"/>
    <property type="evidence" value="ECO:0007669"/>
    <property type="project" value="TreeGrafter"/>
</dbReference>
<feature type="compositionally biased region" description="Basic and acidic residues" evidence="1">
    <location>
        <begin position="583"/>
        <end position="602"/>
    </location>
</feature>
<feature type="compositionally biased region" description="Basic and acidic residues" evidence="1">
    <location>
        <begin position="29"/>
        <end position="49"/>
    </location>
</feature>
<keyword evidence="4" id="KW-1185">Reference proteome</keyword>
<evidence type="ECO:0000256" key="1">
    <source>
        <dbReference type="SAM" id="MobiDB-lite"/>
    </source>
</evidence>
<dbReference type="InterPro" id="IPR005036">
    <property type="entry name" value="CBM21_dom"/>
</dbReference>
<reference evidence="3" key="1">
    <citation type="submission" date="2022-03" db="EMBL/GenBank/DDBJ databases">
        <authorList>
            <person name="Legras J.-L."/>
            <person name="Devillers H."/>
            <person name="Grondin C."/>
        </authorList>
    </citation>
    <scope>NUCLEOTIDE SEQUENCE</scope>
    <source>
        <strain evidence="3">CLIB 1423</strain>
    </source>
</reference>
<dbReference type="OrthoDB" id="1881at2759"/>
<feature type="region of interest" description="Disordered" evidence="1">
    <location>
        <begin position="215"/>
        <end position="245"/>
    </location>
</feature>
<feature type="compositionally biased region" description="Acidic residues" evidence="1">
    <location>
        <begin position="231"/>
        <end position="245"/>
    </location>
</feature>
<protein>
    <recommendedName>
        <fullName evidence="2">CBM21 domain-containing protein</fullName>
    </recommendedName>
</protein>
<evidence type="ECO:0000313" key="3">
    <source>
        <dbReference type="EMBL" id="CAH2355888.1"/>
    </source>
</evidence>
<comment type="caution">
    <text evidence="3">The sequence shown here is derived from an EMBL/GenBank/DDBJ whole genome shotgun (WGS) entry which is preliminary data.</text>
</comment>
<feature type="region of interest" description="Disordered" evidence="1">
    <location>
        <begin position="638"/>
        <end position="662"/>
    </location>
</feature>
<feature type="compositionally biased region" description="Polar residues" evidence="1">
    <location>
        <begin position="442"/>
        <end position="451"/>
    </location>
</feature>
<name>A0A9P0W1Q6_9ASCO</name>
<feature type="compositionally biased region" description="Acidic residues" evidence="1">
    <location>
        <begin position="122"/>
        <end position="132"/>
    </location>
</feature>
<dbReference type="GO" id="GO:0005979">
    <property type="term" value="P:regulation of glycogen biosynthetic process"/>
    <property type="evidence" value="ECO:0007669"/>
    <property type="project" value="TreeGrafter"/>
</dbReference>
<feature type="compositionally biased region" description="Polar residues" evidence="1">
    <location>
        <begin position="603"/>
        <end position="616"/>
    </location>
</feature>
<dbReference type="Gene3D" id="2.60.40.2440">
    <property type="entry name" value="Carbohydrate binding type-21 domain"/>
    <property type="match status" value="1"/>
</dbReference>
<dbReference type="InterPro" id="IPR050782">
    <property type="entry name" value="PP1_regulatory_subunit_3"/>
</dbReference>
<dbReference type="GO" id="GO:0008157">
    <property type="term" value="F:protein phosphatase 1 binding"/>
    <property type="evidence" value="ECO:0007669"/>
    <property type="project" value="TreeGrafter"/>
</dbReference>
<dbReference type="Pfam" id="PF03370">
    <property type="entry name" value="CBM_21"/>
    <property type="match status" value="1"/>
</dbReference>
<feature type="region of interest" description="Disordered" evidence="1">
    <location>
        <begin position="572"/>
        <end position="617"/>
    </location>
</feature>
<dbReference type="PANTHER" id="PTHR12307:SF36">
    <property type="entry name" value="GLYCOGEN-BINDING SUBUNIT 76A"/>
    <property type="match status" value="1"/>
</dbReference>
<dbReference type="AlphaFoldDB" id="A0A9P0W1Q6"/>
<feature type="region of interest" description="Disordered" evidence="1">
    <location>
        <begin position="1"/>
        <end position="132"/>
    </location>
</feature>